<dbReference type="Proteomes" id="UP000827092">
    <property type="component" value="Unassembled WGS sequence"/>
</dbReference>
<dbReference type="GO" id="GO:0003676">
    <property type="term" value="F:nucleic acid binding"/>
    <property type="evidence" value="ECO:0007669"/>
    <property type="project" value="InterPro"/>
</dbReference>
<dbReference type="InterPro" id="IPR012337">
    <property type="entry name" value="RNaseH-like_sf"/>
</dbReference>
<dbReference type="GO" id="GO:0004523">
    <property type="term" value="F:RNA-DNA hybrid ribonuclease activity"/>
    <property type="evidence" value="ECO:0007669"/>
    <property type="project" value="InterPro"/>
</dbReference>
<dbReference type="EMBL" id="JAFNEN010003737">
    <property type="protein sequence ID" value="KAG8171643.1"/>
    <property type="molecule type" value="Genomic_DNA"/>
</dbReference>
<proteinExistence type="predicted"/>
<evidence type="ECO:0000259" key="1">
    <source>
        <dbReference type="PROSITE" id="PS50879"/>
    </source>
</evidence>
<feature type="domain" description="RNase H type-1" evidence="1">
    <location>
        <begin position="1"/>
        <end position="82"/>
    </location>
</feature>
<evidence type="ECO:0000313" key="2">
    <source>
        <dbReference type="EMBL" id="KAG8171643.1"/>
    </source>
</evidence>
<reference evidence="2 3" key="1">
    <citation type="journal article" date="2022" name="Nat. Ecol. Evol.">
        <title>A masculinizing supergene underlies an exaggerated male reproductive morph in a spider.</title>
        <authorList>
            <person name="Hendrickx F."/>
            <person name="De Corte Z."/>
            <person name="Sonet G."/>
            <person name="Van Belleghem S.M."/>
            <person name="Kostlbacher S."/>
            <person name="Vangestel C."/>
        </authorList>
    </citation>
    <scope>NUCLEOTIDE SEQUENCE [LARGE SCALE GENOMIC DNA]</scope>
    <source>
        <strain evidence="2">W744_W776</strain>
    </source>
</reference>
<name>A0AAV6TIZ1_9ARAC</name>
<dbReference type="Pfam" id="PF00075">
    <property type="entry name" value="RNase_H"/>
    <property type="match status" value="1"/>
</dbReference>
<dbReference type="Gene3D" id="3.30.420.10">
    <property type="entry name" value="Ribonuclease H-like superfamily/Ribonuclease H"/>
    <property type="match status" value="1"/>
</dbReference>
<evidence type="ECO:0000313" key="3">
    <source>
        <dbReference type="Proteomes" id="UP000827092"/>
    </source>
</evidence>
<sequence length="134" mass="14505">MAISKTLEYFKDSPYNSIDIHTDSMSSVMAAAALYPRSPIIKNIRNYCIEVPNKTIRLYWIKAHAGIFGNEVADSIAGAAAEIVRGLWPRWFFCARPLAAALLGGGWSPPAPLGLGGLNPCGGRVFGFSCPYLL</sequence>
<dbReference type="SUPFAM" id="SSF53098">
    <property type="entry name" value="Ribonuclease H-like"/>
    <property type="match status" value="1"/>
</dbReference>
<accession>A0AAV6TIZ1</accession>
<gene>
    <name evidence="2" type="ORF">JTE90_011722</name>
</gene>
<dbReference type="AlphaFoldDB" id="A0AAV6TIZ1"/>
<dbReference type="PROSITE" id="PS50879">
    <property type="entry name" value="RNASE_H_1"/>
    <property type="match status" value="1"/>
</dbReference>
<protein>
    <recommendedName>
        <fullName evidence="1">RNase H type-1 domain-containing protein</fullName>
    </recommendedName>
</protein>
<organism evidence="2 3">
    <name type="scientific">Oedothorax gibbosus</name>
    <dbReference type="NCBI Taxonomy" id="931172"/>
    <lineage>
        <taxon>Eukaryota</taxon>
        <taxon>Metazoa</taxon>
        <taxon>Ecdysozoa</taxon>
        <taxon>Arthropoda</taxon>
        <taxon>Chelicerata</taxon>
        <taxon>Arachnida</taxon>
        <taxon>Araneae</taxon>
        <taxon>Araneomorphae</taxon>
        <taxon>Entelegynae</taxon>
        <taxon>Araneoidea</taxon>
        <taxon>Linyphiidae</taxon>
        <taxon>Erigoninae</taxon>
        <taxon>Oedothorax</taxon>
    </lineage>
</organism>
<dbReference type="InterPro" id="IPR002156">
    <property type="entry name" value="RNaseH_domain"/>
</dbReference>
<dbReference type="InterPro" id="IPR036397">
    <property type="entry name" value="RNaseH_sf"/>
</dbReference>
<comment type="caution">
    <text evidence="2">The sequence shown here is derived from an EMBL/GenBank/DDBJ whole genome shotgun (WGS) entry which is preliminary data.</text>
</comment>
<keyword evidence="3" id="KW-1185">Reference proteome</keyword>